<evidence type="ECO:0000256" key="4">
    <source>
        <dbReference type="ARBA" id="ARBA00022723"/>
    </source>
</evidence>
<evidence type="ECO:0000256" key="6">
    <source>
        <dbReference type="ARBA" id="ARBA00022842"/>
    </source>
</evidence>
<keyword evidence="8" id="KW-1185">Reference proteome</keyword>
<evidence type="ECO:0000256" key="3">
    <source>
        <dbReference type="ARBA" id="ARBA00011881"/>
    </source>
</evidence>
<gene>
    <name evidence="7" type="primary">kdsC</name>
    <name evidence="7" type="ORF">ACI43T_00560</name>
</gene>
<comment type="caution">
    <text evidence="7">The sequence shown here is derived from an EMBL/GenBank/DDBJ whole genome shotgun (WGS) entry which is preliminary data.</text>
</comment>
<dbReference type="PIRSF" id="PIRSF006118">
    <property type="entry name" value="KDO8-P_Ptase"/>
    <property type="match status" value="1"/>
</dbReference>
<dbReference type="GO" id="GO:0019143">
    <property type="term" value="F:3-deoxy-manno-octulosonate-8-phosphatase activity"/>
    <property type="evidence" value="ECO:0007669"/>
    <property type="project" value="UniProtKB-EC"/>
</dbReference>
<dbReference type="EMBL" id="JBJGEB010000001">
    <property type="protein sequence ID" value="MFK7640997.1"/>
    <property type="molecule type" value="Genomic_DNA"/>
</dbReference>
<accession>A0ABW8Q2C9</accession>
<evidence type="ECO:0000256" key="1">
    <source>
        <dbReference type="ARBA" id="ARBA00001946"/>
    </source>
</evidence>
<comment type="cofactor">
    <cofactor evidence="1">
        <name>Mg(2+)</name>
        <dbReference type="ChEBI" id="CHEBI:18420"/>
    </cofactor>
</comment>
<name>A0ABW8Q2C9_9NEIS</name>
<evidence type="ECO:0000256" key="2">
    <source>
        <dbReference type="ARBA" id="ARBA00005893"/>
    </source>
</evidence>
<dbReference type="EC" id="3.1.3.45" evidence="7"/>
<organism evidence="7 8">
    <name type="scientific">Neisseria oralis</name>
    <dbReference type="NCBI Taxonomy" id="1107316"/>
    <lineage>
        <taxon>Bacteria</taxon>
        <taxon>Pseudomonadati</taxon>
        <taxon>Pseudomonadota</taxon>
        <taxon>Betaproteobacteria</taxon>
        <taxon>Neisseriales</taxon>
        <taxon>Neisseriaceae</taxon>
        <taxon>Neisseria</taxon>
    </lineage>
</organism>
<dbReference type="InterPro" id="IPR023214">
    <property type="entry name" value="HAD_sf"/>
</dbReference>
<dbReference type="NCBIfam" id="TIGR01670">
    <property type="entry name" value="KdsC-phosphatas"/>
    <property type="match status" value="1"/>
</dbReference>
<dbReference type="SFLD" id="SFLDF00036">
    <property type="entry name" value="deoxy-d-mannose-octulosonate_8"/>
    <property type="match status" value="1"/>
</dbReference>
<dbReference type="PANTHER" id="PTHR21485">
    <property type="entry name" value="HAD SUPERFAMILY MEMBERS CMAS AND KDSC"/>
    <property type="match status" value="1"/>
</dbReference>
<keyword evidence="5 7" id="KW-0378">Hydrolase</keyword>
<comment type="subunit">
    <text evidence="3">Homotetramer.</text>
</comment>
<dbReference type="SUPFAM" id="SSF56784">
    <property type="entry name" value="HAD-like"/>
    <property type="match status" value="1"/>
</dbReference>
<protein>
    <submittedName>
        <fullName evidence="7">3-deoxy-manno-octulosonate-8-phosphatase KdsC</fullName>
        <ecNumber evidence="7">3.1.3.45</ecNumber>
    </submittedName>
</protein>
<sequence>MPPNQHRPSETETAMQTLSPDLQARAAQIKLLILDVDGVLTDGRIFIRDNGEEIKSFNTLDGHGLKMLQAGGVQTAVITGRDAPSVGVRIQQLGIRYYFKGISDKRAAYAELRKQADVEEHECAYVGDDVVDLPVMVRCGLPVAVPDAHWFTLQHAAYVTRRRGGRGAVREVCDLIMRAKGTLGAALSEYVK</sequence>
<dbReference type="PANTHER" id="PTHR21485:SF3">
    <property type="entry name" value="N-ACYLNEURAMINATE CYTIDYLYLTRANSFERASE"/>
    <property type="match status" value="1"/>
</dbReference>
<dbReference type="CDD" id="cd01630">
    <property type="entry name" value="HAD_KDO-like"/>
    <property type="match status" value="1"/>
</dbReference>
<dbReference type="RefSeq" id="WP_377080112.1">
    <property type="nucleotide sequence ID" value="NZ_JBJGEB010000001.1"/>
</dbReference>
<dbReference type="SFLD" id="SFLDG01138">
    <property type="entry name" value="C1.6.2:_Deoxy-d-mannose-octulo"/>
    <property type="match status" value="1"/>
</dbReference>
<dbReference type="NCBIfam" id="NF007019">
    <property type="entry name" value="PRK09484.1"/>
    <property type="match status" value="1"/>
</dbReference>
<dbReference type="InterPro" id="IPR036412">
    <property type="entry name" value="HAD-like_sf"/>
</dbReference>
<dbReference type="Proteomes" id="UP001621964">
    <property type="component" value="Unassembled WGS sequence"/>
</dbReference>
<reference evidence="7 8" key="1">
    <citation type="submission" date="2024-11" db="EMBL/GenBank/DDBJ databases">
        <authorList>
            <person name="Mikucki A.G."/>
            <person name="Kahler C.M."/>
        </authorList>
    </citation>
    <scope>NUCLEOTIDE SEQUENCE [LARGE SCALE GENOMIC DNA]</scope>
    <source>
        <strain evidence="7 8">EXNM717</strain>
    </source>
</reference>
<dbReference type="InterPro" id="IPR010023">
    <property type="entry name" value="KdsC_fam"/>
</dbReference>
<keyword evidence="4" id="KW-0479">Metal-binding</keyword>
<dbReference type="SFLD" id="SFLDG01136">
    <property type="entry name" value="C1.6:_Phosphoserine_Phosphatas"/>
    <property type="match status" value="1"/>
</dbReference>
<evidence type="ECO:0000313" key="7">
    <source>
        <dbReference type="EMBL" id="MFK7640997.1"/>
    </source>
</evidence>
<dbReference type="SFLD" id="SFLDS00003">
    <property type="entry name" value="Haloacid_Dehalogenase"/>
    <property type="match status" value="1"/>
</dbReference>
<proteinExistence type="inferred from homology"/>
<comment type="similarity">
    <text evidence="2">Belongs to the KdsC family.</text>
</comment>
<evidence type="ECO:0000313" key="8">
    <source>
        <dbReference type="Proteomes" id="UP001621964"/>
    </source>
</evidence>
<evidence type="ECO:0000256" key="5">
    <source>
        <dbReference type="ARBA" id="ARBA00022801"/>
    </source>
</evidence>
<dbReference type="InterPro" id="IPR050793">
    <property type="entry name" value="CMP-NeuNAc_synthase"/>
</dbReference>
<keyword evidence="6" id="KW-0460">Magnesium</keyword>
<dbReference type="Pfam" id="PF00702">
    <property type="entry name" value="Hydrolase"/>
    <property type="match status" value="1"/>
</dbReference>
<dbReference type="Gene3D" id="3.40.50.1000">
    <property type="entry name" value="HAD superfamily/HAD-like"/>
    <property type="match status" value="1"/>
</dbReference>